<comment type="caution">
    <text evidence="2">The sequence shown here is derived from an EMBL/GenBank/DDBJ whole genome shotgun (WGS) entry which is preliminary data.</text>
</comment>
<dbReference type="Proteomes" id="UP000307164">
    <property type="component" value="Unassembled WGS sequence"/>
</dbReference>
<dbReference type="Proteomes" id="UP000307217">
    <property type="component" value="Unassembled WGS sequence"/>
</dbReference>
<sequence length="238" mass="26862">MNKSHLLPPNLTLFGYKICPYVLRVRYVLSLIELDHHYIELDVYANKPAQLLRYSPIGRVPTLIIDNEALCDSTVISLWLAQVYAEHQLLPANAWEKAKMMNDMAAIDSVHDAISQLISADDKSSFNAALTRFSSVFSAVLTLLRAPCSSPNSLVDVWAMVLAHLIRSVDTILQGMLSQHVPQIRSLPDIYRSRARASLRYQALLPQDYVTRLHNMMAHRNAYCAQLNNIALAEEEFA</sequence>
<dbReference type="SFLD" id="SFLDS00019">
    <property type="entry name" value="Glutathione_Transferase_(cytos"/>
    <property type="match status" value="1"/>
</dbReference>
<dbReference type="EMBL" id="PNBX01000001">
    <property type="protein sequence ID" value="TMO70706.1"/>
    <property type="molecule type" value="Genomic_DNA"/>
</dbReference>
<dbReference type="InterPro" id="IPR050983">
    <property type="entry name" value="GST_Omega/HSP26"/>
</dbReference>
<dbReference type="SUPFAM" id="SSF52833">
    <property type="entry name" value="Thioredoxin-like"/>
    <property type="match status" value="1"/>
</dbReference>
<dbReference type="PANTHER" id="PTHR43968">
    <property type="match status" value="1"/>
</dbReference>
<dbReference type="Gene3D" id="1.20.1050.10">
    <property type="match status" value="1"/>
</dbReference>
<dbReference type="GO" id="GO:0005737">
    <property type="term" value="C:cytoplasm"/>
    <property type="evidence" value="ECO:0007669"/>
    <property type="project" value="TreeGrafter"/>
</dbReference>
<dbReference type="OrthoDB" id="9813092at2"/>
<accession>A0A5S3VEH6</accession>
<organism evidence="2 5">
    <name type="scientific">Pseudoalteromonas aurantia</name>
    <dbReference type="NCBI Taxonomy" id="43654"/>
    <lineage>
        <taxon>Bacteria</taxon>
        <taxon>Pseudomonadati</taxon>
        <taxon>Pseudomonadota</taxon>
        <taxon>Gammaproteobacteria</taxon>
        <taxon>Alteromonadales</taxon>
        <taxon>Pseudoalteromonadaceae</taxon>
        <taxon>Pseudoalteromonas</taxon>
    </lineage>
</organism>
<dbReference type="EMBL" id="PNBW01000108">
    <property type="protein sequence ID" value="TMO71321.1"/>
    <property type="molecule type" value="Genomic_DNA"/>
</dbReference>
<keyword evidence="4" id="KW-1185">Reference proteome</keyword>
<feature type="domain" description="GST N-terminal" evidence="1">
    <location>
        <begin position="9"/>
        <end position="88"/>
    </location>
</feature>
<reference evidence="2" key="3">
    <citation type="submission" date="2019-09" db="EMBL/GenBank/DDBJ databases">
        <title>Co-occurence of chitin degradation, pigmentation and bioactivity in marine Pseudoalteromonas.</title>
        <authorList>
            <person name="Sonnenschein E.C."/>
            <person name="Bech P.K."/>
        </authorList>
    </citation>
    <scope>NUCLEOTIDE SEQUENCE</scope>
    <source>
        <strain evidence="2">S3790</strain>
    </source>
</reference>
<dbReference type="InterPro" id="IPR040079">
    <property type="entry name" value="Glutathione_S-Trfase"/>
</dbReference>
<evidence type="ECO:0000313" key="3">
    <source>
        <dbReference type="EMBL" id="TMO71321.1"/>
    </source>
</evidence>
<dbReference type="InterPro" id="IPR036249">
    <property type="entry name" value="Thioredoxin-like_sf"/>
</dbReference>
<gene>
    <name evidence="2" type="ORF">CWC19_00220</name>
    <name evidence="3" type="ORF">CWC20_17795</name>
</gene>
<proteinExistence type="predicted"/>
<reference evidence="4 5" key="2">
    <citation type="submission" date="2019-06" db="EMBL/GenBank/DDBJ databases">
        <title>Co-occurence of chitin degradation, pigmentation and bioactivity in marine Pseudoalteromonas.</title>
        <authorList>
            <person name="Sonnenschein E.C."/>
            <person name="Bech P.K."/>
        </authorList>
    </citation>
    <scope>NUCLEOTIDE SEQUENCE [LARGE SCALE GENOMIC DNA]</scope>
    <source>
        <strain evidence="5">S3790</strain>
        <strain evidence="3 4">S3895</strain>
    </source>
</reference>
<dbReference type="CDD" id="cd00570">
    <property type="entry name" value="GST_N_family"/>
    <property type="match status" value="1"/>
</dbReference>
<name>A0A5S3VEH6_9GAMM</name>
<dbReference type="PANTHER" id="PTHR43968:SF6">
    <property type="entry name" value="GLUTATHIONE S-TRANSFERASE OMEGA"/>
    <property type="match status" value="1"/>
</dbReference>
<dbReference type="Gene3D" id="3.40.30.10">
    <property type="entry name" value="Glutaredoxin"/>
    <property type="match status" value="1"/>
</dbReference>
<evidence type="ECO:0000313" key="4">
    <source>
        <dbReference type="Proteomes" id="UP000307164"/>
    </source>
</evidence>
<reference evidence="2 5" key="1">
    <citation type="submission" date="2018-01" db="EMBL/GenBank/DDBJ databases">
        <authorList>
            <person name="Paulsen S."/>
            <person name="Gram L.K."/>
        </authorList>
    </citation>
    <scope>NUCLEOTIDE SEQUENCE [LARGE SCALE GENOMIC DNA]</scope>
    <source>
        <strain evidence="2 5">S3790</strain>
        <strain evidence="3">S3895</strain>
    </source>
</reference>
<dbReference type="Pfam" id="PF13417">
    <property type="entry name" value="GST_N_3"/>
    <property type="match status" value="1"/>
</dbReference>
<evidence type="ECO:0000313" key="5">
    <source>
        <dbReference type="Proteomes" id="UP000307217"/>
    </source>
</evidence>
<protein>
    <recommendedName>
        <fullName evidence="1">GST N-terminal domain-containing protein</fullName>
    </recommendedName>
</protein>
<dbReference type="PROSITE" id="PS50404">
    <property type="entry name" value="GST_NTER"/>
    <property type="match status" value="1"/>
</dbReference>
<evidence type="ECO:0000259" key="1">
    <source>
        <dbReference type="PROSITE" id="PS50404"/>
    </source>
</evidence>
<dbReference type="InterPro" id="IPR004045">
    <property type="entry name" value="Glutathione_S-Trfase_N"/>
</dbReference>
<evidence type="ECO:0000313" key="2">
    <source>
        <dbReference type="EMBL" id="TMO70706.1"/>
    </source>
</evidence>
<dbReference type="RefSeq" id="WP_138589442.1">
    <property type="nucleotide sequence ID" value="NZ_PNBW01000108.1"/>
</dbReference>
<dbReference type="AlphaFoldDB" id="A0A5S3VEH6"/>